<dbReference type="GO" id="GO:0033499">
    <property type="term" value="P:galactose catabolic process via UDP-galactose, Leloir pathway"/>
    <property type="evidence" value="ECO:0007669"/>
    <property type="project" value="TreeGrafter"/>
</dbReference>
<evidence type="ECO:0000313" key="10">
    <source>
        <dbReference type="Proteomes" id="UP000004893"/>
    </source>
</evidence>
<dbReference type="PANTHER" id="PTHR10091:SF0">
    <property type="entry name" value="GALACTOSE MUTAROTASE"/>
    <property type="match status" value="1"/>
</dbReference>
<dbReference type="Proteomes" id="UP000004893">
    <property type="component" value="Unassembled WGS sequence"/>
</dbReference>
<evidence type="ECO:0000313" key="9">
    <source>
        <dbReference type="EMBL" id="EEG73505.1"/>
    </source>
</evidence>
<accession>C0C2Z4</accession>
<comment type="pathway">
    <text evidence="1 5">Carbohydrate metabolism; hexose metabolism.</text>
</comment>
<dbReference type="HOGENOM" id="CLU_031753_2_0_9"/>
<evidence type="ECO:0000256" key="3">
    <source>
        <dbReference type="ARBA" id="ARBA00023235"/>
    </source>
</evidence>
<dbReference type="InterPro" id="IPR047215">
    <property type="entry name" value="Galactose_mutarotase-like"/>
</dbReference>
<evidence type="ECO:0000256" key="6">
    <source>
        <dbReference type="PIRSR" id="PIRSR005096-1"/>
    </source>
</evidence>
<feature type="binding site" evidence="7">
    <location>
        <position position="253"/>
    </location>
    <ligand>
        <name>beta-D-galactose</name>
        <dbReference type="ChEBI" id="CHEBI:27667"/>
    </ligand>
</feature>
<organism evidence="9 10">
    <name type="scientific">[Clostridium] hylemonae DSM 15053</name>
    <dbReference type="NCBI Taxonomy" id="553973"/>
    <lineage>
        <taxon>Bacteria</taxon>
        <taxon>Bacillati</taxon>
        <taxon>Bacillota</taxon>
        <taxon>Clostridia</taxon>
        <taxon>Lachnospirales</taxon>
        <taxon>Lachnospiraceae</taxon>
    </lineage>
</organism>
<dbReference type="EMBL" id="ABYI02000024">
    <property type="protein sequence ID" value="EEG73505.1"/>
    <property type="molecule type" value="Genomic_DNA"/>
</dbReference>
<dbReference type="CDD" id="cd09019">
    <property type="entry name" value="galactose_mutarotase_like"/>
    <property type="match status" value="1"/>
</dbReference>
<dbReference type="GO" id="GO:0006006">
    <property type="term" value="P:glucose metabolic process"/>
    <property type="evidence" value="ECO:0007669"/>
    <property type="project" value="TreeGrafter"/>
</dbReference>
<dbReference type="STRING" id="553973.CLOHYLEM_06451"/>
<reference evidence="9" key="1">
    <citation type="submission" date="2009-02" db="EMBL/GenBank/DDBJ databases">
        <authorList>
            <person name="Fulton L."/>
            <person name="Clifton S."/>
            <person name="Fulton B."/>
            <person name="Xu J."/>
            <person name="Minx P."/>
            <person name="Pepin K.H."/>
            <person name="Johnson M."/>
            <person name="Bhonagiri V."/>
            <person name="Nash W.E."/>
            <person name="Mardis E.R."/>
            <person name="Wilson R.K."/>
        </authorList>
    </citation>
    <scope>NUCLEOTIDE SEQUENCE [LARGE SCALE GENOMIC DNA]</scope>
    <source>
        <strain evidence="9">DSM 15053</strain>
    </source>
</reference>
<dbReference type="RefSeq" id="WP_006443810.1">
    <property type="nucleotide sequence ID" value="NZ_GG657759.1"/>
</dbReference>
<dbReference type="GO" id="GO:0030246">
    <property type="term" value="F:carbohydrate binding"/>
    <property type="evidence" value="ECO:0007669"/>
    <property type="project" value="InterPro"/>
</dbReference>
<dbReference type="PIRSF" id="PIRSF005096">
    <property type="entry name" value="GALM"/>
    <property type="match status" value="1"/>
</dbReference>
<dbReference type="OrthoDB" id="9779408at2"/>
<keyword evidence="10" id="KW-1185">Reference proteome</keyword>
<gene>
    <name evidence="9" type="ORF">CLOHYLEM_06451</name>
</gene>
<dbReference type="InterPro" id="IPR015443">
    <property type="entry name" value="Aldose_1-epimerase"/>
</dbReference>
<evidence type="ECO:0000256" key="4">
    <source>
        <dbReference type="ARBA" id="ARBA00023277"/>
    </source>
</evidence>
<feature type="active site" description="Proton acceptor" evidence="6">
    <location>
        <position position="317"/>
    </location>
</feature>
<dbReference type="SUPFAM" id="SSF74650">
    <property type="entry name" value="Galactose mutarotase-like"/>
    <property type="match status" value="1"/>
</dbReference>
<feature type="active site" description="Proton donor" evidence="6">
    <location>
        <position position="181"/>
    </location>
</feature>
<dbReference type="InterPro" id="IPR014718">
    <property type="entry name" value="GH-type_carb-bd"/>
</dbReference>
<protein>
    <recommendedName>
        <fullName evidence="5">Aldose 1-epimerase</fullName>
        <ecNumber evidence="5">5.1.3.3</ecNumber>
    </recommendedName>
</protein>
<dbReference type="GO" id="GO:0004034">
    <property type="term" value="F:aldose 1-epimerase activity"/>
    <property type="evidence" value="ECO:0007669"/>
    <property type="project" value="UniProtKB-EC"/>
</dbReference>
<evidence type="ECO:0000256" key="8">
    <source>
        <dbReference type="PIRSR" id="PIRSR005096-3"/>
    </source>
</evidence>
<evidence type="ECO:0000256" key="2">
    <source>
        <dbReference type="ARBA" id="ARBA00006206"/>
    </source>
</evidence>
<feature type="binding site" evidence="8">
    <location>
        <begin position="80"/>
        <end position="81"/>
    </location>
    <ligand>
        <name>beta-D-galactose</name>
        <dbReference type="ChEBI" id="CHEBI:27667"/>
    </ligand>
</feature>
<proteinExistence type="inferred from homology"/>
<dbReference type="InterPro" id="IPR011013">
    <property type="entry name" value="Gal_mutarotase_sf_dom"/>
</dbReference>
<dbReference type="InterPro" id="IPR008183">
    <property type="entry name" value="Aldose_1/G6P_1-epimerase"/>
</dbReference>
<dbReference type="Pfam" id="PF01263">
    <property type="entry name" value="Aldose_epim"/>
    <property type="match status" value="1"/>
</dbReference>
<dbReference type="Gene3D" id="2.70.98.10">
    <property type="match status" value="1"/>
</dbReference>
<dbReference type="eggNOG" id="COG2017">
    <property type="taxonomic scope" value="Bacteria"/>
</dbReference>
<evidence type="ECO:0000256" key="1">
    <source>
        <dbReference type="ARBA" id="ARBA00005028"/>
    </source>
</evidence>
<dbReference type="AlphaFoldDB" id="C0C2Z4"/>
<reference evidence="9" key="2">
    <citation type="submission" date="2013-06" db="EMBL/GenBank/DDBJ databases">
        <title>Draft genome sequence of Clostridium hylemonae (DSM 15053).</title>
        <authorList>
            <person name="Sudarsanam P."/>
            <person name="Ley R."/>
            <person name="Guruge J."/>
            <person name="Turnbaugh P.J."/>
            <person name="Mahowald M."/>
            <person name="Liep D."/>
            <person name="Gordon J."/>
        </authorList>
    </citation>
    <scope>NUCLEOTIDE SEQUENCE</scope>
    <source>
        <strain evidence="9">DSM 15053</strain>
    </source>
</reference>
<evidence type="ECO:0000256" key="7">
    <source>
        <dbReference type="PIRSR" id="PIRSR005096-2"/>
    </source>
</evidence>
<comment type="caution">
    <text evidence="9">The sequence shown here is derived from an EMBL/GenBank/DDBJ whole genome shotgun (WGS) entry which is preliminary data.</text>
</comment>
<name>C0C2Z4_9FIRM</name>
<keyword evidence="4 5" id="KW-0119">Carbohydrate metabolism</keyword>
<dbReference type="EC" id="5.1.3.3" evidence="5"/>
<evidence type="ECO:0000256" key="5">
    <source>
        <dbReference type="PIRNR" id="PIRNR005096"/>
    </source>
</evidence>
<comment type="catalytic activity">
    <reaction evidence="5">
        <text>alpha-D-glucose = beta-D-glucose</text>
        <dbReference type="Rhea" id="RHEA:10264"/>
        <dbReference type="ChEBI" id="CHEBI:15903"/>
        <dbReference type="ChEBI" id="CHEBI:17925"/>
        <dbReference type="EC" id="5.1.3.3"/>
    </reaction>
</comment>
<sequence>MGIFMNGYLESRDKKRKAPLFTLSNETMSVTICSYGGYITSLFVPDCGRTPGDVALGFDCLDDYEACTFAPCGIVGRYANRIRNGRFSLDGRDIQVTQNDGIHHLHGGKKGFHRYMWNPSVHMCGSGTEYLQLERLSPDGEEGFPGNLSVCVRFSLSRRNELSIRFLAVSDRDTVCNLSNHMAVNLNTCRGTTCLDHRLTIYGRTFSPASPDGIPTGEVLPVEHTNLDFREERLLGAQLLLPSRHTEPFGGLDHNWFLEDKSPMRRCLTLSHPGSGRVMECLTTMPCVHVYTSNSLTGSETGKYGTPYNSQCAFFTETQYAPDSVSHPGWAQPFLKAGRQYDHTTVYRFSLL</sequence>
<dbReference type="UniPathway" id="UPA00242"/>
<comment type="similarity">
    <text evidence="2 5">Belongs to the aldose epimerase family.</text>
</comment>
<dbReference type="PANTHER" id="PTHR10091">
    <property type="entry name" value="ALDOSE-1-EPIMERASE"/>
    <property type="match status" value="1"/>
</dbReference>
<keyword evidence="3 5" id="KW-0413">Isomerase</keyword>